<evidence type="ECO:0000313" key="1">
    <source>
        <dbReference type="EMBL" id="KAJ9657244.1"/>
    </source>
</evidence>
<proteinExistence type="predicted"/>
<dbReference type="EMBL" id="JAPDRQ010000067">
    <property type="protein sequence ID" value="KAJ9657244.1"/>
    <property type="molecule type" value="Genomic_DNA"/>
</dbReference>
<name>A0ACC3A8J1_9EURO</name>
<accession>A0ACC3A8J1</accession>
<evidence type="ECO:0000313" key="2">
    <source>
        <dbReference type="Proteomes" id="UP001172386"/>
    </source>
</evidence>
<organism evidence="1 2">
    <name type="scientific">Neophaeococcomyces mojaviensis</name>
    <dbReference type="NCBI Taxonomy" id="3383035"/>
    <lineage>
        <taxon>Eukaryota</taxon>
        <taxon>Fungi</taxon>
        <taxon>Dikarya</taxon>
        <taxon>Ascomycota</taxon>
        <taxon>Pezizomycotina</taxon>
        <taxon>Eurotiomycetes</taxon>
        <taxon>Chaetothyriomycetidae</taxon>
        <taxon>Chaetothyriales</taxon>
        <taxon>Chaetothyriales incertae sedis</taxon>
        <taxon>Neophaeococcomyces</taxon>
    </lineage>
</organism>
<keyword evidence="2" id="KW-1185">Reference proteome</keyword>
<sequence length="717" mass="78020">MKFSLGTLVVAASTALPLINAITPDGMLAAPRRGAAVANPSGEFAVYTNTNYSFATGHATTIWEKLNLTSGAITTWTTDSNISEVVFVGPTNTSILYINATNEEGDGGVSLYTADANNLSGATLVASLPAPYQGLKAVATGSGDIHFLVYSRAYPNGTAYNPDTAEEAPSTARIYTSIYVRHWDYWLDETRNGVFGGILAAGNGGHSLRGGMTNYVTGMCNVTCAESPVQPFGGNGDYDISPDGNSVVFLTKNIDLPLANFTSSQVYLVPFNGSRTNARPINKIGAPSVPPAAQGASAAPTFSKDGSKIAYFQMNGIYYESDRNILYVADANPAAFNVTALAGNWDRSPDQLAWSNDGNTIYVAAPDLGRERIFPIPLSAGAGYKPTNITNEGVPALFNTLPNGNILVSDSKIWSSRDVYSVAPNGTVVQTYLQSNLVDRALSGLGPQDVSEFYFSSNSTQIDIQSWIIYPAGFDPNKTYPLCFIVHGGPQGAHFNSWSTRWNFKVWADQGYVVIAPNPTASSGWGQNLTDAVSGHWGDYPYWDLVHAWDYVNSSLPYVDTVRGVAAGASFGGYMMNWIQGHPLGRRFNALVTHDGVTNSLADYASEELWFINHDNAGIFTSPNETSTYYRWNPILYYENWATPHFVVHNDLDFRLPVSEGIMLFNMLQVKGVPSKFLNFPDEGHWVLNRENSLVWHTEIFKWINYYSGLSNATSPY</sequence>
<protein>
    <submittedName>
        <fullName evidence="1">Dipeptidyl-peptidase 5</fullName>
    </submittedName>
</protein>
<comment type="caution">
    <text evidence="1">The sequence shown here is derived from an EMBL/GenBank/DDBJ whole genome shotgun (WGS) entry which is preliminary data.</text>
</comment>
<reference evidence="1" key="1">
    <citation type="submission" date="2022-10" db="EMBL/GenBank/DDBJ databases">
        <title>Culturing micro-colonial fungi from biological soil crusts in the Mojave desert and describing Neophaeococcomyces mojavensis, and introducing the new genera and species Taxawa tesnikishii.</title>
        <authorList>
            <person name="Kurbessoian T."/>
            <person name="Stajich J.E."/>
        </authorList>
    </citation>
    <scope>NUCLEOTIDE SEQUENCE</scope>
    <source>
        <strain evidence="1">JES_112</strain>
    </source>
</reference>
<dbReference type="Proteomes" id="UP001172386">
    <property type="component" value="Unassembled WGS sequence"/>
</dbReference>
<gene>
    <name evidence="1" type="primary">dpp5</name>
    <name evidence="1" type="ORF">H2198_004470</name>
</gene>